<comment type="similarity">
    <text evidence="1 3">Belongs to the short-chain dehydrogenases/reductases (SDR) family.</text>
</comment>
<keyword evidence="6" id="KW-1185">Reference proteome</keyword>
<proteinExistence type="inferred from homology"/>
<dbReference type="InterPro" id="IPR002347">
    <property type="entry name" value="SDR_fam"/>
</dbReference>
<protein>
    <submittedName>
        <fullName evidence="5">Short-chain dehydrogenase</fullName>
    </submittedName>
</protein>
<dbReference type="PROSITE" id="PS00061">
    <property type="entry name" value="ADH_SHORT"/>
    <property type="match status" value="1"/>
</dbReference>
<dbReference type="SMART" id="SM00822">
    <property type="entry name" value="PKS_KR"/>
    <property type="match status" value="1"/>
</dbReference>
<dbReference type="SUPFAM" id="SSF51735">
    <property type="entry name" value="NAD(P)-binding Rossmann-fold domains"/>
    <property type="match status" value="1"/>
</dbReference>
<sequence>MQLKPIDQQVIAVVGASSGIGRETALKLAAKNAKLVVAARSQPGLDSLVEEITALGGSATAIVADVSEFEQVKAIADAAIAAYGRLDTWVHCAAINLYATFEQTTPEEFQRVIDVNFVGQVYGAMAALPHLKRQGSGALIHISSVEARRALPYHSAYAAAKHGIKGFLKSLRVELRHEKLPISVTNIMPASINTPLFNKSRTKLGVKPQGLPPIYQPAAVADAILYATEHPIRDLVVGGAGQAISFAQALSPCFMDALMLLIGFQLQKTDEPKSEEAPDNLFEPITGFDRVAGDFSSRSRMSYSAWLATHPIAKWGVAATAISIMGLAILNVT</sequence>
<evidence type="ECO:0000313" key="5">
    <source>
        <dbReference type="EMBL" id="MUL35741.1"/>
    </source>
</evidence>
<dbReference type="Gene3D" id="3.40.50.720">
    <property type="entry name" value="NAD(P)-binding Rossmann-like Domain"/>
    <property type="match status" value="1"/>
</dbReference>
<dbReference type="AlphaFoldDB" id="A0A6N8FS18"/>
<accession>A0A6N8FS18</accession>
<name>A0A6N8FS18_9CHRO</name>
<dbReference type="PRINTS" id="PR00081">
    <property type="entry name" value="GDHRDH"/>
</dbReference>
<evidence type="ECO:0000259" key="4">
    <source>
        <dbReference type="SMART" id="SM00822"/>
    </source>
</evidence>
<evidence type="ECO:0000256" key="3">
    <source>
        <dbReference type="RuleBase" id="RU000363"/>
    </source>
</evidence>
<organism evidence="5 6">
    <name type="scientific">Gloeocapsopsis dulcis AAB1 = 1H9</name>
    <dbReference type="NCBI Taxonomy" id="1433147"/>
    <lineage>
        <taxon>Bacteria</taxon>
        <taxon>Bacillati</taxon>
        <taxon>Cyanobacteriota</taxon>
        <taxon>Cyanophyceae</taxon>
        <taxon>Oscillatoriophycideae</taxon>
        <taxon>Chroococcales</taxon>
        <taxon>Chroococcaceae</taxon>
        <taxon>Gloeocapsopsis</taxon>
        <taxon>Gloeocapsopsis dulcis</taxon>
    </lineage>
</organism>
<comment type="caution">
    <text evidence="5">The sequence shown here is derived from an EMBL/GenBank/DDBJ whole genome shotgun (WGS) entry which is preliminary data.</text>
</comment>
<dbReference type="PRINTS" id="PR00080">
    <property type="entry name" value="SDRFAMILY"/>
</dbReference>
<dbReference type="GO" id="GO:0016020">
    <property type="term" value="C:membrane"/>
    <property type="evidence" value="ECO:0007669"/>
    <property type="project" value="TreeGrafter"/>
</dbReference>
<dbReference type="InterPro" id="IPR020904">
    <property type="entry name" value="Sc_DH/Rdtase_CS"/>
</dbReference>
<keyword evidence="2" id="KW-0560">Oxidoreductase</keyword>
<dbReference type="OrthoDB" id="9775296at2"/>
<evidence type="ECO:0000313" key="6">
    <source>
        <dbReference type="Proteomes" id="UP000441797"/>
    </source>
</evidence>
<reference evidence="5 6" key="1">
    <citation type="journal article" date="2019" name="Front. Microbiol.">
        <title>Genomic Features for Desiccation Tolerance and Sugar Biosynthesis in the Extremophile Gloeocapsopsis sp. UTEX B3054.</title>
        <authorList>
            <person name="Urrejola C."/>
            <person name="Alcorta J."/>
            <person name="Salas L."/>
            <person name="Vasquez M."/>
            <person name="Polz M.F."/>
            <person name="Vicuna R."/>
            <person name="Diez B."/>
        </authorList>
    </citation>
    <scope>NUCLEOTIDE SEQUENCE [LARGE SCALE GENOMIC DNA]</scope>
    <source>
        <strain evidence="5 6">1H9</strain>
    </source>
</reference>
<dbReference type="PANTHER" id="PTHR44196">
    <property type="entry name" value="DEHYDROGENASE/REDUCTASE SDR FAMILY MEMBER 7B"/>
    <property type="match status" value="1"/>
</dbReference>
<evidence type="ECO:0000256" key="2">
    <source>
        <dbReference type="ARBA" id="ARBA00023002"/>
    </source>
</evidence>
<dbReference type="GO" id="GO:0016491">
    <property type="term" value="F:oxidoreductase activity"/>
    <property type="evidence" value="ECO:0007669"/>
    <property type="project" value="UniProtKB-KW"/>
</dbReference>
<dbReference type="Pfam" id="PF00106">
    <property type="entry name" value="adh_short"/>
    <property type="match status" value="1"/>
</dbReference>
<dbReference type="InterPro" id="IPR057326">
    <property type="entry name" value="KR_dom"/>
</dbReference>
<gene>
    <name evidence="5" type="ORF">BWI75_05095</name>
</gene>
<evidence type="ECO:0000256" key="1">
    <source>
        <dbReference type="ARBA" id="ARBA00006484"/>
    </source>
</evidence>
<dbReference type="PANTHER" id="PTHR44196:SF1">
    <property type="entry name" value="DEHYDROGENASE_REDUCTASE SDR FAMILY MEMBER 7B"/>
    <property type="match status" value="1"/>
</dbReference>
<dbReference type="NCBIfam" id="NF005495">
    <property type="entry name" value="PRK07109.1"/>
    <property type="match status" value="1"/>
</dbReference>
<dbReference type="EMBL" id="NAPY01000005">
    <property type="protein sequence ID" value="MUL35741.1"/>
    <property type="molecule type" value="Genomic_DNA"/>
</dbReference>
<dbReference type="InterPro" id="IPR036291">
    <property type="entry name" value="NAD(P)-bd_dom_sf"/>
</dbReference>
<dbReference type="Proteomes" id="UP000441797">
    <property type="component" value="Unassembled WGS sequence"/>
</dbReference>
<feature type="domain" description="Ketoreductase" evidence="4">
    <location>
        <begin position="9"/>
        <end position="190"/>
    </location>
</feature>